<dbReference type="RefSeq" id="WP_380596543.1">
    <property type="nucleotide sequence ID" value="NZ_JBHSDU010000003.1"/>
</dbReference>
<evidence type="ECO:0000313" key="2">
    <source>
        <dbReference type="EMBL" id="MFC4309493.1"/>
    </source>
</evidence>
<proteinExistence type="predicted"/>
<feature type="transmembrane region" description="Helical" evidence="1">
    <location>
        <begin position="118"/>
        <end position="139"/>
    </location>
</feature>
<sequence length="189" mass="20745">MHNQTDPGWADLAELWRADSQQSDVEVVRATIARRARNGKLIFAFDLVTAATALSFGVWLLIQPEWAARLIGIATIAYAGAGFVLSLWTRANTGQIRTETVHQALDISIRQTRAGIRLASSSYILAALAVAFCAIVAYAKAGLDWRKVALVSALLIPILVYHAFALRRDRRYLDSLQQIRNRLDAAGAA</sequence>
<comment type="caution">
    <text evidence="2">The sequence shown here is derived from an EMBL/GenBank/DDBJ whole genome shotgun (WGS) entry which is preliminary data.</text>
</comment>
<reference evidence="3" key="1">
    <citation type="journal article" date="2019" name="Int. J. Syst. Evol. Microbiol.">
        <title>The Global Catalogue of Microorganisms (GCM) 10K type strain sequencing project: providing services to taxonomists for standard genome sequencing and annotation.</title>
        <authorList>
            <consortium name="The Broad Institute Genomics Platform"/>
            <consortium name="The Broad Institute Genome Sequencing Center for Infectious Disease"/>
            <person name="Wu L."/>
            <person name="Ma J."/>
        </authorList>
    </citation>
    <scope>NUCLEOTIDE SEQUENCE [LARGE SCALE GENOMIC DNA]</scope>
    <source>
        <strain evidence="3">CGMCC 1.10759</strain>
    </source>
</reference>
<keyword evidence="3" id="KW-1185">Reference proteome</keyword>
<protein>
    <recommendedName>
        <fullName evidence="4">RDD domain-containing protein</fullName>
    </recommendedName>
</protein>
<name>A0ABV8SPG8_9GAMM</name>
<evidence type="ECO:0000256" key="1">
    <source>
        <dbReference type="SAM" id="Phobius"/>
    </source>
</evidence>
<accession>A0ABV8SPG8</accession>
<feature type="transmembrane region" description="Helical" evidence="1">
    <location>
        <begin position="145"/>
        <end position="166"/>
    </location>
</feature>
<evidence type="ECO:0008006" key="4">
    <source>
        <dbReference type="Google" id="ProtNLM"/>
    </source>
</evidence>
<feature type="transmembrane region" description="Helical" evidence="1">
    <location>
        <begin position="41"/>
        <end position="62"/>
    </location>
</feature>
<keyword evidence="1" id="KW-0472">Membrane</keyword>
<organism evidence="2 3">
    <name type="scientific">Steroidobacter flavus</name>
    <dbReference type="NCBI Taxonomy" id="1842136"/>
    <lineage>
        <taxon>Bacteria</taxon>
        <taxon>Pseudomonadati</taxon>
        <taxon>Pseudomonadota</taxon>
        <taxon>Gammaproteobacteria</taxon>
        <taxon>Steroidobacterales</taxon>
        <taxon>Steroidobacteraceae</taxon>
        <taxon>Steroidobacter</taxon>
    </lineage>
</organism>
<feature type="transmembrane region" description="Helical" evidence="1">
    <location>
        <begin position="68"/>
        <end position="88"/>
    </location>
</feature>
<gene>
    <name evidence="2" type="ORF">ACFPN2_10425</name>
</gene>
<dbReference type="Proteomes" id="UP001595904">
    <property type="component" value="Unassembled WGS sequence"/>
</dbReference>
<keyword evidence="1" id="KW-0812">Transmembrane</keyword>
<dbReference type="EMBL" id="JBHSDU010000003">
    <property type="protein sequence ID" value="MFC4309493.1"/>
    <property type="molecule type" value="Genomic_DNA"/>
</dbReference>
<evidence type="ECO:0000313" key="3">
    <source>
        <dbReference type="Proteomes" id="UP001595904"/>
    </source>
</evidence>
<keyword evidence="1" id="KW-1133">Transmembrane helix</keyword>